<dbReference type="EMBL" id="JABSTU010000003">
    <property type="protein sequence ID" value="KAH8036285.1"/>
    <property type="molecule type" value="Genomic_DNA"/>
</dbReference>
<dbReference type="Proteomes" id="UP000821866">
    <property type="component" value="Chromosome 11"/>
</dbReference>
<keyword evidence="2" id="KW-1185">Reference proteome</keyword>
<protein>
    <recommendedName>
        <fullName evidence="3">Tick transposon</fullName>
    </recommendedName>
</protein>
<evidence type="ECO:0000313" key="2">
    <source>
        <dbReference type="Proteomes" id="UP000821866"/>
    </source>
</evidence>
<dbReference type="AlphaFoldDB" id="A0A9J6EQ69"/>
<evidence type="ECO:0000313" key="1">
    <source>
        <dbReference type="EMBL" id="KAH8036285.1"/>
    </source>
</evidence>
<evidence type="ECO:0008006" key="3">
    <source>
        <dbReference type="Google" id="ProtNLM"/>
    </source>
</evidence>
<comment type="caution">
    <text evidence="1">The sequence shown here is derived from an EMBL/GenBank/DDBJ whole genome shotgun (WGS) entry which is preliminary data.</text>
</comment>
<reference evidence="1" key="2">
    <citation type="submission" date="2021-09" db="EMBL/GenBank/DDBJ databases">
        <authorList>
            <person name="Jia N."/>
            <person name="Wang J."/>
            <person name="Shi W."/>
            <person name="Du L."/>
            <person name="Sun Y."/>
            <person name="Zhan W."/>
            <person name="Jiang J."/>
            <person name="Wang Q."/>
            <person name="Zhang B."/>
            <person name="Ji P."/>
            <person name="Sakyi L.B."/>
            <person name="Cui X."/>
            <person name="Yuan T."/>
            <person name="Jiang B."/>
            <person name="Yang W."/>
            <person name="Lam T.T.-Y."/>
            <person name="Chang Q."/>
            <person name="Ding S."/>
            <person name="Wang X."/>
            <person name="Zhu J."/>
            <person name="Ruan X."/>
            <person name="Zhao L."/>
            <person name="Wei J."/>
            <person name="Que T."/>
            <person name="Du C."/>
            <person name="Cheng J."/>
            <person name="Dai P."/>
            <person name="Han X."/>
            <person name="Huang E."/>
            <person name="Gao Y."/>
            <person name="Liu J."/>
            <person name="Shao H."/>
            <person name="Ye R."/>
            <person name="Li L."/>
            <person name="Wei W."/>
            <person name="Wang X."/>
            <person name="Wang C."/>
            <person name="Huo Q."/>
            <person name="Li W."/>
            <person name="Guo W."/>
            <person name="Chen H."/>
            <person name="Chen S."/>
            <person name="Zhou L."/>
            <person name="Zhou L."/>
            <person name="Ni X."/>
            <person name="Tian J."/>
            <person name="Zhou Y."/>
            <person name="Sheng Y."/>
            <person name="Liu T."/>
            <person name="Pan Y."/>
            <person name="Xia L."/>
            <person name="Li J."/>
            <person name="Zhao F."/>
            <person name="Cao W."/>
        </authorList>
    </citation>
    <scope>NUCLEOTIDE SEQUENCE</scope>
    <source>
        <strain evidence="1">Rmic-2018</strain>
        <tissue evidence="1">Larvae</tissue>
    </source>
</reference>
<sequence length="319" mass="36193">MESSRIWRTGAPHHMSLHPRMSHSVWPWSSHQCPRLEQPPFRWTSRRLCSVSAARTSSFRAPVDAAEAFDAELNDLLLFMRVELESREQRASPSPAMHDNTDKVNGDVPTASVMHNASVARLHCFFCRTDQCRIHSCKAVIFLKFNEHQLQKDHRCFHCTSKIHRAKYCRPKLTRSSCCGRHASSMSDPNYKRALTTTGTSEIATTCVSRNALLSFEETASTNQPPKHDAVYLQTFRTKLVKMNSRQGVRGILDGRSQVSFIKEEVARKINLKIVRQTRLALNTLGSTCSSHAQKRNVVNTDVITTFIIKARNEVFIGV</sequence>
<dbReference type="VEuPathDB" id="VectorBase:LOC119188043"/>
<proteinExistence type="predicted"/>
<accession>A0A9J6EQ69</accession>
<organism evidence="1 2">
    <name type="scientific">Rhipicephalus microplus</name>
    <name type="common">Cattle tick</name>
    <name type="synonym">Boophilus microplus</name>
    <dbReference type="NCBI Taxonomy" id="6941"/>
    <lineage>
        <taxon>Eukaryota</taxon>
        <taxon>Metazoa</taxon>
        <taxon>Ecdysozoa</taxon>
        <taxon>Arthropoda</taxon>
        <taxon>Chelicerata</taxon>
        <taxon>Arachnida</taxon>
        <taxon>Acari</taxon>
        <taxon>Parasitiformes</taxon>
        <taxon>Ixodida</taxon>
        <taxon>Ixodoidea</taxon>
        <taxon>Ixodidae</taxon>
        <taxon>Rhipicephalinae</taxon>
        <taxon>Rhipicephalus</taxon>
        <taxon>Boophilus</taxon>
    </lineage>
</organism>
<reference evidence="1" key="1">
    <citation type="journal article" date="2020" name="Cell">
        <title>Large-Scale Comparative Analyses of Tick Genomes Elucidate Their Genetic Diversity and Vector Capacities.</title>
        <authorList>
            <consortium name="Tick Genome and Microbiome Consortium (TIGMIC)"/>
            <person name="Jia N."/>
            <person name="Wang J."/>
            <person name="Shi W."/>
            <person name="Du L."/>
            <person name="Sun Y."/>
            <person name="Zhan W."/>
            <person name="Jiang J.F."/>
            <person name="Wang Q."/>
            <person name="Zhang B."/>
            <person name="Ji P."/>
            <person name="Bell-Sakyi L."/>
            <person name="Cui X.M."/>
            <person name="Yuan T.T."/>
            <person name="Jiang B.G."/>
            <person name="Yang W.F."/>
            <person name="Lam T.T."/>
            <person name="Chang Q.C."/>
            <person name="Ding S.J."/>
            <person name="Wang X.J."/>
            <person name="Zhu J.G."/>
            <person name="Ruan X.D."/>
            <person name="Zhao L."/>
            <person name="Wei J.T."/>
            <person name="Ye R.Z."/>
            <person name="Que T.C."/>
            <person name="Du C.H."/>
            <person name="Zhou Y.H."/>
            <person name="Cheng J.X."/>
            <person name="Dai P.F."/>
            <person name="Guo W.B."/>
            <person name="Han X.H."/>
            <person name="Huang E.J."/>
            <person name="Li L.F."/>
            <person name="Wei W."/>
            <person name="Gao Y.C."/>
            <person name="Liu J.Z."/>
            <person name="Shao H.Z."/>
            <person name="Wang X."/>
            <person name="Wang C.C."/>
            <person name="Yang T.C."/>
            <person name="Huo Q.B."/>
            <person name="Li W."/>
            <person name="Chen H.Y."/>
            <person name="Chen S.E."/>
            <person name="Zhou L.G."/>
            <person name="Ni X.B."/>
            <person name="Tian J.H."/>
            <person name="Sheng Y."/>
            <person name="Liu T."/>
            <person name="Pan Y.S."/>
            <person name="Xia L.Y."/>
            <person name="Li J."/>
            <person name="Zhao F."/>
            <person name="Cao W.C."/>
        </authorList>
    </citation>
    <scope>NUCLEOTIDE SEQUENCE</scope>
    <source>
        <strain evidence="1">Rmic-2018</strain>
    </source>
</reference>
<name>A0A9J6EQ69_RHIMP</name>
<gene>
    <name evidence="1" type="ORF">HPB51_023186</name>
</gene>